<gene>
    <name evidence="1" type="ORF">L195_g022137</name>
</gene>
<dbReference type="EMBL" id="ASHM01017148">
    <property type="protein sequence ID" value="PNX98879.1"/>
    <property type="molecule type" value="Genomic_DNA"/>
</dbReference>
<reference evidence="1 2" key="2">
    <citation type="journal article" date="2017" name="Front. Plant Sci.">
        <title>Gene Classification and Mining of Molecular Markers Useful in Red Clover (Trifolium pratense) Breeding.</title>
        <authorList>
            <person name="Istvanek J."/>
            <person name="Dluhosova J."/>
            <person name="Dluhos P."/>
            <person name="Patkova L."/>
            <person name="Nedelnik J."/>
            <person name="Repkova J."/>
        </authorList>
    </citation>
    <scope>NUCLEOTIDE SEQUENCE [LARGE SCALE GENOMIC DNA]</scope>
    <source>
        <strain evidence="2">cv. Tatra</strain>
        <tissue evidence="1">Young leaves</tissue>
    </source>
</reference>
<accession>A0A2K3N7B6</accession>
<reference evidence="1 2" key="1">
    <citation type="journal article" date="2014" name="Am. J. Bot.">
        <title>Genome assembly and annotation for red clover (Trifolium pratense; Fabaceae).</title>
        <authorList>
            <person name="Istvanek J."/>
            <person name="Jaros M."/>
            <person name="Krenek A."/>
            <person name="Repkova J."/>
        </authorList>
    </citation>
    <scope>NUCLEOTIDE SEQUENCE [LARGE SCALE GENOMIC DNA]</scope>
    <source>
        <strain evidence="2">cv. Tatra</strain>
        <tissue evidence="1">Young leaves</tissue>
    </source>
</reference>
<name>A0A2K3N7B6_TRIPR</name>
<comment type="caution">
    <text evidence="1">The sequence shown here is derived from an EMBL/GenBank/DDBJ whole genome shotgun (WGS) entry which is preliminary data.</text>
</comment>
<sequence>MADDNNRFTELQINIKNNATAIEQIQSDMQIQFRRADIANTERFNLLHEALDALLNTKTNSTESSRGALNSNRSFQVRSVKLDFPRFDGKDVLNWIFKAEQFFEYHNTPDEDRLVISSVHLDQDVVPWFQMIQRSHPF</sequence>
<evidence type="ECO:0000313" key="1">
    <source>
        <dbReference type="EMBL" id="PNX98879.1"/>
    </source>
</evidence>
<proteinExistence type="predicted"/>
<dbReference type="AlphaFoldDB" id="A0A2K3N7B6"/>
<evidence type="ECO:0008006" key="3">
    <source>
        <dbReference type="Google" id="ProtNLM"/>
    </source>
</evidence>
<dbReference type="Proteomes" id="UP000236291">
    <property type="component" value="Unassembled WGS sequence"/>
</dbReference>
<organism evidence="1 2">
    <name type="scientific">Trifolium pratense</name>
    <name type="common">Red clover</name>
    <dbReference type="NCBI Taxonomy" id="57577"/>
    <lineage>
        <taxon>Eukaryota</taxon>
        <taxon>Viridiplantae</taxon>
        <taxon>Streptophyta</taxon>
        <taxon>Embryophyta</taxon>
        <taxon>Tracheophyta</taxon>
        <taxon>Spermatophyta</taxon>
        <taxon>Magnoliopsida</taxon>
        <taxon>eudicotyledons</taxon>
        <taxon>Gunneridae</taxon>
        <taxon>Pentapetalae</taxon>
        <taxon>rosids</taxon>
        <taxon>fabids</taxon>
        <taxon>Fabales</taxon>
        <taxon>Fabaceae</taxon>
        <taxon>Papilionoideae</taxon>
        <taxon>50 kb inversion clade</taxon>
        <taxon>NPAAA clade</taxon>
        <taxon>Hologalegina</taxon>
        <taxon>IRL clade</taxon>
        <taxon>Trifolieae</taxon>
        <taxon>Trifolium</taxon>
    </lineage>
</organism>
<evidence type="ECO:0000313" key="2">
    <source>
        <dbReference type="Proteomes" id="UP000236291"/>
    </source>
</evidence>
<protein>
    <recommendedName>
        <fullName evidence="3">Retrotransposon gag domain-containing protein</fullName>
    </recommendedName>
</protein>